<sequence>MKISNIVIGLILPLIHHAVVRAANAVPLPENNPLAFTVSSGSSVTIQATSSSSNIHLISIGGFPSGQIINFMGAGEGVAMTIAGSNGVTVLHAPPSSSAYVLTVVHSFLPNGGTGPFQLSATVNPPIPVGPPQVEVQSFDASTDEEASTFLFIAL</sequence>
<dbReference type="InParanoid" id="A0A409VHE9"/>
<dbReference type="EMBL" id="NHYE01005647">
    <property type="protein sequence ID" value="PPQ65712.1"/>
    <property type="molecule type" value="Genomic_DNA"/>
</dbReference>
<organism evidence="2 3">
    <name type="scientific">Gymnopilus dilepis</name>
    <dbReference type="NCBI Taxonomy" id="231916"/>
    <lineage>
        <taxon>Eukaryota</taxon>
        <taxon>Fungi</taxon>
        <taxon>Dikarya</taxon>
        <taxon>Basidiomycota</taxon>
        <taxon>Agaricomycotina</taxon>
        <taxon>Agaricomycetes</taxon>
        <taxon>Agaricomycetidae</taxon>
        <taxon>Agaricales</taxon>
        <taxon>Agaricineae</taxon>
        <taxon>Hymenogastraceae</taxon>
        <taxon>Gymnopilus</taxon>
    </lineage>
</organism>
<dbReference type="AlphaFoldDB" id="A0A409VHE9"/>
<keyword evidence="1" id="KW-0732">Signal</keyword>
<protein>
    <recommendedName>
        <fullName evidence="4">IPT/TIG domain-containing protein</fullName>
    </recommendedName>
</protein>
<feature type="signal peptide" evidence="1">
    <location>
        <begin position="1"/>
        <end position="22"/>
    </location>
</feature>
<comment type="caution">
    <text evidence="2">The sequence shown here is derived from an EMBL/GenBank/DDBJ whole genome shotgun (WGS) entry which is preliminary data.</text>
</comment>
<name>A0A409VHE9_9AGAR</name>
<accession>A0A409VHE9</accession>
<reference evidence="2 3" key="1">
    <citation type="journal article" date="2018" name="Evol. Lett.">
        <title>Horizontal gene cluster transfer increased hallucinogenic mushroom diversity.</title>
        <authorList>
            <person name="Reynolds H.T."/>
            <person name="Vijayakumar V."/>
            <person name="Gluck-Thaler E."/>
            <person name="Korotkin H.B."/>
            <person name="Matheny P.B."/>
            <person name="Slot J.C."/>
        </authorList>
    </citation>
    <scope>NUCLEOTIDE SEQUENCE [LARGE SCALE GENOMIC DNA]</scope>
    <source>
        <strain evidence="2 3">SRW20</strain>
    </source>
</reference>
<feature type="chain" id="PRO_5019078694" description="IPT/TIG domain-containing protein" evidence="1">
    <location>
        <begin position="23"/>
        <end position="155"/>
    </location>
</feature>
<evidence type="ECO:0000313" key="2">
    <source>
        <dbReference type="EMBL" id="PPQ65712.1"/>
    </source>
</evidence>
<evidence type="ECO:0000313" key="3">
    <source>
        <dbReference type="Proteomes" id="UP000284706"/>
    </source>
</evidence>
<gene>
    <name evidence="2" type="ORF">CVT26_000329</name>
</gene>
<dbReference type="Proteomes" id="UP000284706">
    <property type="component" value="Unassembled WGS sequence"/>
</dbReference>
<keyword evidence="3" id="KW-1185">Reference proteome</keyword>
<proteinExistence type="predicted"/>
<evidence type="ECO:0000256" key="1">
    <source>
        <dbReference type="SAM" id="SignalP"/>
    </source>
</evidence>
<evidence type="ECO:0008006" key="4">
    <source>
        <dbReference type="Google" id="ProtNLM"/>
    </source>
</evidence>